<dbReference type="Pfam" id="PF19781">
    <property type="entry name" value="DUF6266"/>
    <property type="match status" value="1"/>
</dbReference>
<sequence length="211" mass="22803">MGEIQKGILGGFSGTVGPVVGANWRGKDLIKSRPKKSNRQPTGRQMEQRVKFAAAMSFLSPLSGIQSLYFGSSSGYRSRVNMAASYLIREAMQMEDGNPVILFSKVLITKGELTGFQNLNVTLGADNALNFSWEDNSSQGKAAEDDVFCAAVYCEELKQFELLESMAARTDGAGVFSVPTAFQGSRMHVYAWFYNAAGSAACNSVYLGSVT</sequence>
<dbReference type="InterPro" id="IPR046233">
    <property type="entry name" value="DUF6266"/>
</dbReference>
<proteinExistence type="predicted"/>
<dbReference type="RefSeq" id="WP_124784005.1">
    <property type="nucleotide sequence ID" value="NZ_CP034171.1"/>
</dbReference>
<reference evidence="2" key="1">
    <citation type="submission" date="2018-11" db="EMBL/GenBank/DDBJ databases">
        <title>Proposal to divide the Flavobacteriaceae and reorganize its genera based on Amino Acid Identity values calculated from whole genome sequences.</title>
        <authorList>
            <person name="Nicholson A.C."/>
            <person name="Gulvik C.A."/>
            <person name="Whitney A.M."/>
            <person name="Humrighouse B.W."/>
            <person name="Bell M."/>
            <person name="Holmes B."/>
            <person name="Steigerwalt A.B."/>
            <person name="Villarma A."/>
            <person name="Sheth M."/>
            <person name="Batra D."/>
            <person name="Pryor J."/>
            <person name="Bernardet J.-F."/>
            <person name="Hugo C."/>
            <person name="Kampfer P."/>
            <person name="Newman J.D."/>
            <person name="McQuiston J.R."/>
        </authorList>
    </citation>
    <scope>NUCLEOTIDE SEQUENCE [LARGE SCALE GENOMIC DNA]</scope>
    <source>
        <strain evidence="2">H4753</strain>
    </source>
</reference>
<accession>A0A3G8WNL9</accession>
<dbReference type="EMBL" id="CP034171">
    <property type="protein sequence ID" value="AZI19764.1"/>
    <property type="molecule type" value="Genomic_DNA"/>
</dbReference>
<evidence type="ECO:0000313" key="1">
    <source>
        <dbReference type="EMBL" id="AZI19764.1"/>
    </source>
</evidence>
<organism evidence="1 2">
    <name type="scientific">Chryseobacterium taklimakanense</name>
    <dbReference type="NCBI Taxonomy" id="536441"/>
    <lineage>
        <taxon>Bacteria</taxon>
        <taxon>Pseudomonadati</taxon>
        <taxon>Bacteroidota</taxon>
        <taxon>Flavobacteriia</taxon>
        <taxon>Flavobacteriales</taxon>
        <taxon>Weeksellaceae</taxon>
        <taxon>Chryseobacterium group</taxon>
        <taxon>Chryseobacterium</taxon>
    </lineage>
</organism>
<dbReference type="Proteomes" id="UP000282297">
    <property type="component" value="Chromosome"/>
</dbReference>
<protein>
    <submittedName>
        <fullName evidence="1">Uncharacterized protein</fullName>
    </submittedName>
</protein>
<evidence type="ECO:0000313" key="2">
    <source>
        <dbReference type="Proteomes" id="UP000282297"/>
    </source>
</evidence>
<name>A0A3G8WNL9_9FLAO</name>
<dbReference type="AlphaFoldDB" id="A0A3G8WNL9"/>
<gene>
    <name evidence="1" type="ORF">EIH08_02595</name>
</gene>